<dbReference type="Gene3D" id="3.40.50.1820">
    <property type="entry name" value="alpha/beta hydrolase"/>
    <property type="match status" value="1"/>
</dbReference>
<protein>
    <recommendedName>
        <fullName evidence="9">DUF676 domain-containing protein</fullName>
    </recommendedName>
</protein>
<dbReference type="GO" id="GO:0016020">
    <property type="term" value="C:membrane"/>
    <property type="evidence" value="ECO:0007669"/>
    <property type="project" value="UniProtKB-SubCell"/>
</dbReference>
<accession>A0A3N4KAK5</accession>
<evidence type="ECO:0000313" key="7">
    <source>
        <dbReference type="EMBL" id="RPB06399.1"/>
    </source>
</evidence>
<keyword evidence="6" id="KW-0472">Membrane</keyword>
<evidence type="ECO:0000313" key="8">
    <source>
        <dbReference type="Proteomes" id="UP000277580"/>
    </source>
</evidence>
<gene>
    <name evidence="7" type="ORF">P167DRAFT_589107</name>
</gene>
<comment type="subcellular location">
    <subcellularLocation>
        <location evidence="2">Endoplasmic reticulum</location>
    </subcellularLocation>
    <subcellularLocation>
        <location evidence="3">Membrane</location>
    </subcellularLocation>
    <subcellularLocation>
        <location evidence="1">Mitochondrion</location>
    </subcellularLocation>
</comment>
<evidence type="ECO:0000256" key="1">
    <source>
        <dbReference type="ARBA" id="ARBA00004173"/>
    </source>
</evidence>
<organism evidence="7 8">
    <name type="scientific">Morchella conica CCBAS932</name>
    <dbReference type="NCBI Taxonomy" id="1392247"/>
    <lineage>
        <taxon>Eukaryota</taxon>
        <taxon>Fungi</taxon>
        <taxon>Dikarya</taxon>
        <taxon>Ascomycota</taxon>
        <taxon>Pezizomycotina</taxon>
        <taxon>Pezizomycetes</taxon>
        <taxon>Pezizales</taxon>
        <taxon>Morchellaceae</taxon>
        <taxon>Morchella</taxon>
    </lineage>
</organism>
<dbReference type="GO" id="GO:0005739">
    <property type="term" value="C:mitochondrion"/>
    <property type="evidence" value="ECO:0007669"/>
    <property type="project" value="UniProtKB-SubCell"/>
</dbReference>
<dbReference type="AlphaFoldDB" id="A0A3N4KAK5"/>
<dbReference type="OrthoDB" id="5086500at2759"/>
<reference evidence="7 8" key="1">
    <citation type="journal article" date="2018" name="Nat. Ecol. Evol.">
        <title>Pezizomycetes genomes reveal the molecular basis of ectomycorrhizal truffle lifestyle.</title>
        <authorList>
            <person name="Murat C."/>
            <person name="Payen T."/>
            <person name="Noel B."/>
            <person name="Kuo A."/>
            <person name="Morin E."/>
            <person name="Chen J."/>
            <person name="Kohler A."/>
            <person name="Krizsan K."/>
            <person name="Balestrini R."/>
            <person name="Da Silva C."/>
            <person name="Montanini B."/>
            <person name="Hainaut M."/>
            <person name="Levati E."/>
            <person name="Barry K.W."/>
            <person name="Belfiori B."/>
            <person name="Cichocki N."/>
            <person name="Clum A."/>
            <person name="Dockter R.B."/>
            <person name="Fauchery L."/>
            <person name="Guy J."/>
            <person name="Iotti M."/>
            <person name="Le Tacon F."/>
            <person name="Lindquist E.A."/>
            <person name="Lipzen A."/>
            <person name="Malagnac F."/>
            <person name="Mello A."/>
            <person name="Molinier V."/>
            <person name="Miyauchi S."/>
            <person name="Poulain J."/>
            <person name="Riccioni C."/>
            <person name="Rubini A."/>
            <person name="Sitrit Y."/>
            <person name="Splivallo R."/>
            <person name="Traeger S."/>
            <person name="Wang M."/>
            <person name="Zifcakova L."/>
            <person name="Wipf D."/>
            <person name="Zambonelli A."/>
            <person name="Paolocci F."/>
            <person name="Nowrousian M."/>
            <person name="Ottonello S."/>
            <person name="Baldrian P."/>
            <person name="Spatafora J.W."/>
            <person name="Henrissat B."/>
            <person name="Nagy L.G."/>
            <person name="Aury J.M."/>
            <person name="Wincker P."/>
            <person name="Grigoriev I.V."/>
            <person name="Bonfante P."/>
            <person name="Martin F.M."/>
        </authorList>
    </citation>
    <scope>NUCLEOTIDE SEQUENCE [LARGE SCALE GENOMIC DNA]</scope>
    <source>
        <strain evidence="7 8">CCBAS932</strain>
    </source>
</reference>
<evidence type="ECO:0000256" key="6">
    <source>
        <dbReference type="ARBA" id="ARBA00023136"/>
    </source>
</evidence>
<keyword evidence="4" id="KW-0256">Endoplasmic reticulum</keyword>
<evidence type="ECO:0000256" key="2">
    <source>
        <dbReference type="ARBA" id="ARBA00004240"/>
    </source>
</evidence>
<dbReference type="InterPro" id="IPR029058">
    <property type="entry name" value="AB_hydrolase_fold"/>
</dbReference>
<evidence type="ECO:0000256" key="4">
    <source>
        <dbReference type="ARBA" id="ARBA00022824"/>
    </source>
</evidence>
<dbReference type="PANTHER" id="PTHR48182">
    <property type="entry name" value="PROTEIN SERAC1"/>
    <property type="match status" value="1"/>
</dbReference>
<dbReference type="PANTHER" id="PTHR48182:SF2">
    <property type="entry name" value="PROTEIN SERAC1"/>
    <property type="match status" value="1"/>
</dbReference>
<sequence>MKFRRVIIRCKHFSDSDSSLAFSVVAVTGFSGHAYGSWKNRQSHRMWLKDFLPRDLPKNVRILTYGYNSSLLQEGRRGLLEFRRTFVKNLSTARNSLEERTRPLVMLGHSLGCILITQALLQAQSNPDDKHILDATRAVFFFGAPHSGFKVDAFVAMVEDLTSSNKQSTRLRLLEQLREDSEYLEEQRERLIHIWSNMRIYSFYELKDTPTVQKVCTLRILDFGLYF</sequence>
<name>A0A3N4KAK5_9PEZI</name>
<evidence type="ECO:0008006" key="9">
    <source>
        <dbReference type="Google" id="ProtNLM"/>
    </source>
</evidence>
<evidence type="ECO:0000256" key="3">
    <source>
        <dbReference type="ARBA" id="ARBA00004370"/>
    </source>
</evidence>
<dbReference type="Proteomes" id="UP000277580">
    <property type="component" value="Unassembled WGS sequence"/>
</dbReference>
<keyword evidence="5" id="KW-0496">Mitochondrion</keyword>
<dbReference type="InParanoid" id="A0A3N4KAK5"/>
<dbReference type="GO" id="GO:0005783">
    <property type="term" value="C:endoplasmic reticulum"/>
    <property type="evidence" value="ECO:0007669"/>
    <property type="project" value="UniProtKB-SubCell"/>
</dbReference>
<dbReference type="InterPro" id="IPR052374">
    <property type="entry name" value="SERAC1"/>
</dbReference>
<dbReference type="SUPFAM" id="SSF53474">
    <property type="entry name" value="alpha/beta-Hydrolases"/>
    <property type="match status" value="1"/>
</dbReference>
<keyword evidence="8" id="KW-1185">Reference proteome</keyword>
<dbReference type="EMBL" id="ML119377">
    <property type="protein sequence ID" value="RPB06399.1"/>
    <property type="molecule type" value="Genomic_DNA"/>
</dbReference>
<evidence type="ECO:0000256" key="5">
    <source>
        <dbReference type="ARBA" id="ARBA00023128"/>
    </source>
</evidence>
<proteinExistence type="predicted"/>